<evidence type="ECO:0000259" key="2">
    <source>
        <dbReference type="PROSITE" id="PS50994"/>
    </source>
</evidence>
<feature type="compositionally biased region" description="Polar residues" evidence="1">
    <location>
        <begin position="79"/>
        <end position="88"/>
    </location>
</feature>
<dbReference type="InterPro" id="IPR001584">
    <property type="entry name" value="Integrase_cat-core"/>
</dbReference>
<feature type="compositionally biased region" description="Basic and acidic residues" evidence="1">
    <location>
        <begin position="588"/>
        <end position="601"/>
    </location>
</feature>
<name>A0AAQ3UGK7_PASNO</name>
<dbReference type="PANTHER" id="PTHR42648">
    <property type="entry name" value="TRANSPOSASE, PUTATIVE-RELATED"/>
    <property type="match status" value="1"/>
</dbReference>
<dbReference type="EMBL" id="CP144752">
    <property type="protein sequence ID" value="WVZ91576.1"/>
    <property type="molecule type" value="Genomic_DNA"/>
</dbReference>
<feature type="compositionally biased region" description="Pro residues" evidence="1">
    <location>
        <begin position="603"/>
        <end position="622"/>
    </location>
</feature>
<gene>
    <name evidence="3" type="ORF">U9M48_037728</name>
</gene>
<feature type="region of interest" description="Disordered" evidence="1">
    <location>
        <begin position="78"/>
        <end position="104"/>
    </location>
</feature>
<feature type="compositionally biased region" description="Low complexity" evidence="1">
    <location>
        <begin position="623"/>
        <end position="637"/>
    </location>
</feature>
<sequence>MKYDIPLLDYDTRFSLWQVKMRAVLSQADLDDALDKFGNKDSKSWSDEEKRRDRKAFRDTLTLNDVCEALQAKEKMKQMVSSDGSASNGEALAARGRTEKKSNNGSRAFKEWKVMIENQTEKKVKILRTDNGMEFCSDQFKAYCKSQGIVRHYTIPHTPQQNGVAERMNRTIISRARCMLSNAGLNKRFWAEAASTACYLINRSPSITLDKKTPIEVWSGSPADYSQLRVFGCTAYAHFDNGKLEPRAIKCIFLGYQSGVKGYKLWNPQTQKVVLSRNVIFNETAMLSDNLSSDAPIEGQQKSSVQVEHFIDVDNTPENDNDAVQDVHIPDNSPIVDDSSSVEHSSPVVQPPQHSIAADRSVRTRKPTRRLIEECNVAYALNIAEEIEVKLPIDKKSVRCKWIFKRKEGIFPSEPARFKARLVAKGYSQIPVDTWLILVRSIGGLFSGFSDICVFGKSRDGLVGYVDSDHAGDLDKRRSLTGYVFTVGGCAVSWKACLQATVALSTTEAEYMVISETCKEAIWLRGLYSELCGVSCSCVTIYCDSQSAIYLTKDQMFHERTKHIDVRYHFIRGVIAEGGIKVRKISTHDNPADMMTKHSELRTPPPRHPPQPPRATLPPPLPAAARRPAAGAALRIPDPVGPGGRILVPPSLRRPAQPQPARASRPSRRHPRKPAVPPSPAPALRFMTACAAARREIASRRATALHPLAAIVRRAALLHSRSPSCVRAATPESPRRPSPYPEPWHGVCGRASRGLDPVVRLPPVMVRRRRRRVGRSVAWPAGAHLDLAYELPPSAAMLAACLRRPCNPSFTVLRT</sequence>
<organism evidence="3 4">
    <name type="scientific">Paspalum notatum var. saurae</name>
    <dbReference type="NCBI Taxonomy" id="547442"/>
    <lineage>
        <taxon>Eukaryota</taxon>
        <taxon>Viridiplantae</taxon>
        <taxon>Streptophyta</taxon>
        <taxon>Embryophyta</taxon>
        <taxon>Tracheophyta</taxon>
        <taxon>Spermatophyta</taxon>
        <taxon>Magnoliopsida</taxon>
        <taxon>Liliopsida</taxon>
        <taxon>Poales</taxon>
        <taxon>Poaceae</taxon>
        <taxon>PACMAD clade</taxon>
        <taxon>Panicoideae</taxon>
        <taxon>Andropogonodae</taxon>
        <taxon>Paspaleae</taxon>
        <taxon>Paspalinae</taxon>
        <taxon>Paspalum</taxon>
    </lineage>
</organism>
<feature type="domain" description="Integrase catalytic" evidence="2">
    <location>
        <begin position="51"/>
        <end position="222"/>
    </location>
</feature>
<dbReference type="Gene3D" id="3.30.420.10">
    <property type="entry name" value="Ribonuclease H-like superfamily/Ribonuclease H"/>
    <property type="match status" value="1"/>
</dbReference>
<evidence type="ECO:0000256" key="1">
    <source>
        <dbReference type="SAM" id="MobiDB-lite"/>
    </source>
</evidence>
<dbReference type="GO" id="GO:0003676">
    <property type="term" value="F:nucleic acid binding"/>
    <property type="evidence" value="ECO:0007669"/>
    <property type="project" value="InterPro"/>
</dbReference>
<dbReference type="Pfam" id="PF25597">
    <property type="entry name" value="SH3_retrovirus"/>
    <property type="match status" value="1"/>
</dbReference>
<dbReference type="InterPro" id="IPR036397">
    <property type="entry name" value="RNaseH_sf"/>
</dbReference>
<feature type="compositionally biased region" description="Polar residues" evidence="1">
    <location>
        <begin position="338"/>
        <end position="348"/>
    </location>
</feature>
<dbReference type="PROSITE" id="PS50994">
    <property type="entry name" value="INTEGRASE"/>
    <property type="match status" value="1"/>
</dbReference>
<feature type="region of interest" description="Disordered" evidence="1">
    <location>
        <begin position="588"/>
        <end position="682"/>
    </location>
</feature>
<dbReference type="InterPro" id="IPR012337">
    <property type="entry name" value="RNaseH-like_sf"/>
</dbReference>
<protein>
    <recommendedName>
        <fullName evidence="2">Integrase catalytic domain-containing protein</fullName>
    </recommendedName>
</protein>
<evidence type="ECO:0000313" key="3">
    <source>
        <dbReference type="EMBL" id="WVZ91576.1"/>
    </source>
</evidence>
<keyword evidence="4" id="KW-1185">Reference proteome</keyword>
<dbReference type="SUPFAM" id="SSF53098">
    <property type="entry name" value="Ribonuclease H-like"/>
    <property type="match status" value="1"/>
</dbReference>
<proteinExistence type="predicted"/>
<evidence type="ECO:0000313" key="4">
    <source>
        <dbReference type="Proteomes" id="UP001341281"/>
    </source>
</evidence>
<dbReference type="PANTHER" id="PTHR42648:SF28">
    <property type="entry name" value="TRANSPOSON-ENCODED PROTEIN WITH RIBONUCLEASE H-LIKE AND RETROVIRUS ZINC FINGER-LIKE DOMAINS"/>
    <property type="match status" value="1"/>
</dbReference>
<dbReference type="InterPro" id="IPR039537">
    <property type="entry name" value="Retrotran_Ty1/copia-like"/>
</dbReference>
<accession>A0AAQ3UGK7</accession>
<dbReference type="InterPro" id="IPR057670">
    <property type="entry name" value="SH3_retrovirus"/>
</dbReference>
<dbReference type="GO" id="GO:0015074">
    <property type="term" value="P:DNA integration"/>
    <property type="evidence" value="ECO:0007669"/>
    <property type="project" value="InterPro"/>
</dbReference>
<feature type="compositionally biased region" description="Low complexity" evidence="1">
    <location>
        <begin position="649"/>
        <end position="664"/>
    </location>
</feature>
<feature type="region of interest" description="Disordered" evidence="1">
    <location>
        <begin position="314"/>
        <end position="362"/>
    </location>
</feature>
<reference evidence="3 4" key="1">
    <citation type="submission" date="2024-02" db="EMBL/GenBank/DDBJ databases">
        <title>High-quality chromosome-scale genome assembly of Pensacola bahiagrass (Paspalum notatum Flugge var. saurae).</title>
        <authorList>
            <person name="Vega J.M."/>
            <person name="Podio M."/>
            <person name="Orjuela J."/>
            <person name="Siena L.A."/>
            <person name="Pessino S.C."/>
            <person name="Combes M.C."/>
            <person name="Mariac C."/>
            <person name="Albertini E."/>
            <person name="Pupilli F."/>
            <person name="Ortiz J.P.A."/>
            <person name="Leblanc O."/>
        </authorList>
    </citation>
    <scope>NUCLEOTIDE SEQUENCE [LARGE SCALE GENOMIC DNA]</scope>
    <source>
        <strain evidence="3">R1</strain>
        <tissue evidence="3">Leaf</tissue>
    </source>
</reference>
<dbReference type="Proteomes" id="UP001341281">
    <property type="component" value="Chromosome 08"/>
</dbReference>
<dbReference type="AlphaFoldDB" id="A0AAQ3UGK7"/>
<dbReference type="CDD" id="cd09272">
    <property type="entry name" value="RNase_HI_RT_Ty1"/>
    <property type="match status" value="1"/>
</dbReference>